<evidence type="ECO:0000256" key="4">
    <source>
        <dbReference type="SAM" id="MobiDB-lite"/>
    </source>
</evidence>
<dbReference type="InterPro" id="IPR003653">
    <property type="entry name" value="Peptidase_C48_C"/>
</dbReference>
<dbReference type="SUPFAM" id="SSF54001">
    <property type="entry name" value="Cysteine proteinases"/>
    <property type="match status" value="1"/>
</dbReference>
<dbReference type="Proteomes" id="UP000663879">
    <property type="component" value="Unassembled WGS sequence"/>
</dbReference>
<evidence type="ECO:0000259" key="5">
    <source>
        <dbReference type="PROSITE" id="PS50600"/>
    </source>
</evidence>
<keyword evidence="3" id="KW-0378">Hydrolase</keyword>
<accession>A0A814DFG1</accession>
<keyword evidence="2" id="KW-0645">Protease</keyword>
<dbReference type="OrthoDB" id="5985686at2759"/>
<keyword evidence="7" id="KW-1185">Reference proteome</keyword>
<dbReference type="GO" id="GO:0008234">
    <property type="term" value="F:cysteine-type peptidase activity"/>
    <property type="evidence" value="ECO:0007669"/>
    <property type="project" value="InterPro"/>
</dbReference>
<feature type="domain" description="Ubiquitin-like protease family profile" evidence="5">
    <location>
        <begin position="47"/>
        <end position="274"/>
    </location>
</feature>
<name>A0A814DFG1_9BILA</name>
<organism evidence="6 7">
    <name type="scientific">Brachionus calyciflorus</name>
    <dbReference type="NCBI Taxonomy" id="104777"/>
    <lineage>
        <taxon>Eukaryota</taxon>
        <taxon>Metazoa</taxon>
        <taxon>Spiralia</taxon>
        <taxon>Gnathifera</taxon>
        <taxon>Rotifera</taxon>
        <taxon>Eurotatoria</taxon>
        <taxon>Monogononta</taxon>
        <taxon>Pseudotrocha</taxon>
        <taxon>Ploima</taxon>
        <taxon>Brachionidae</taxon>
        <taxon>Brachionus</taxon>
    </lineage>
</organism>
<evidence type="ECO:0000313" key="7">
    <source>
        <dbReference type="Proteomes" id="UP000663879"/>
    </source>
</evidence>
<gene>
    <name evidence="6" type="ORF">OXX778_LOCUS14013</name>
</gene>
<proteinExistence type="inferred from homology"/>
<dbReference type="EMBL" id="CAJNOC010002806">
    <property type="protein sequence ID" value="CAF0952356.1"/>
    <property type="molecule type" value="Genomic_DNA"/>
</dbReference>
<evidence type="ECO:0000256" key="1">
    <source>
        <dbReference type="ARBA" id="ARBA00005234"/>
    </source>
</evidence>
<evidence type="ECO:0000256" key="3">
    <source>
        <dbReference type="ARBA" id="ARBA00022801"/>
    </source>
</evidence>
<comment type="similarity">
    <text evidence="1">Belongs to the peptidase C48 family.</text>
</comment>
<dbReference type="PANTHER" id="PTHR34718">
    <property type="entry name" value="PHD-TYPE DOMAIN-CONTAINING PROTEIN"/>
    <property type="match status" value="1"/>
</dbReference>
<evidence type="ECO:0000313" key="6">
    <source>
        <dbReference type="EMBL" id="CAF0952356.1"/>
    </source>
</evidence>
<feature type="region of interest" description="Disordered" evidence="4">
    <location>
        <begin position="1"/>
        <end position="25"/>
    </location>
</feature>
<evidence type="ECO:0000256" key="2">
    <source>
        <dbReference type="ARBA" id="ARBA00022670"/>
    </source>
</evidence>
<dbReference type="PROSITE" id="PS50600">
    <property type="entry name" value="ULP_PROTEASE"/>
    <property type="match status" value="1"/>
</dbReference>
<dbReference type="InterPro" id="IPR038765">
    <property type="entry name" value="Papain-like_cys_pep_sf"/>
</dbReference>
<dbReference type="PANTHER" id="PTHR34718:SF2">
    <property type="entry name" value="PHD-TYPE DOMAIN-CONTAINING PROTEIN"/>
    <property type="match status" value="1"/>
</dbReference>
<dbReference type="GO" id="GO:0006508">
    <property type="term" value="P:proteolysis"/>
    <property type="evidence" value="ECO:0007669"/>
    <property type="project" value="UniProtKB-KW"/>
</dbReference>
<protein>
    <recommendedName>
        <fullName evidence="5">Ubiquitin-like protease family profile domain-containing protein</fullName>
    </recommendedName>
</protein>
<reference evidence="6" key="1">
    <citation type="submission" date="2021-02" db="EMBL/GenBank/DDBJ databases">
        <authorList>
            <person name="Nowell W R."/>
        </authorList>
    </citation>
    <scope>NUCLEOTIDE SEQUENCE</scope>
    <source>
        <strain evidence="6">Ploen Becks lab</strain>
    </source>
</reference>
<feature type="compositionally biased region" description="Polar residues" evidence="4">
    <location>
        <begin position="1"/>
        <end position="10"/>
    </location>
</feature>
<dbReference type="Gene3D" id="3.40.395.10">
    <property type="entry name" value="Adenoviral Proteinase, Chain A"/>
    <property type="match status" value="1"/>
</dbReference>
<comment type="caution">
    <text evidence="6">The sequence shown here is derived from an EMBL/GenBank/DDBJ whole genome shotgun (WGS) entry which is preliminary data.</text>
</comment>
<sequence>MEPYGTSQMKFDQDEEEQYEDKVGKKRKRKIVFENPLKDQPNNEQASELFSKELFTILKSQIHIYKTFILDDQPIRQDLFDALINFSSAHLVKTEPKEIEEPSEKRQKLDDSCEIQFLESRSYSNYERVPISLQLLKLNRNEELNNFHITEFQNLIYKKYAVHGLFMPDYYTLENAPFDPETIHDSIFIQVLHAENHWIVLANLHPTYEDSDGFNNWFIYDSLNNPKNYLNRIKTVLKSFSGGSRFFDIIHVNVTKQKGNKDCGLFALGYALSLAMNLDPGKLIFDQKKIRDEFNTIIKSTDLFLFSHSYVENYSAKFTKLCIDLE</sequence>
<dbReference type="AlphaFoldDB" id="A0A814DFG1"/>